<sequence length="309" mass="34712">MASRNSDQRQRQRLVLVTGPSGAGRSTAIRALEDIGYEAIDNLPLGLLERLFKGPPLSQPLALGLDVRNRDFSQRALIEALDMLSRDPALAPELLYVDCEMRVLERRYSETRRRHPMAPAESPIEGIRREADLLSPVRTRADLVIDTSDLTPHALRAEIERCFSGDGSPKLSVGVHSFSYKRGIPSGIDMVFDCRFLRNPYWEPALRGMTGRDLGVANYVGQDERFSQFFDRLRDLVQMLLPAYVSEGRSHFSIGFGCTGGQHRSVFTAERLAQALAQQGWQVSIRHRELDHKNYMASQSAPNASDKDE</sequence>
<dbReference type="Proteomes" id="UP000306575">
    <property type="component" value="Unassembled WGS sequence"/>
</dbReference>
<evidence type="ECO:0000256" key="4">
    <source>
        <dbReference type="HAMAP-Rule" id="MF_00636"/>
    </source>
</evidence>
<dbReference type="GO" id="GO:0005525">
    <property type="term" value="F:GTP binding"/>
    <property type="evidence" value="ECO:0007669"/>
    <property type="project" value="UniProtKB-UniRule"/>
</dbReference>
<dbReference type="PANTHER" id="PTHR30448:SF0">
    <property type="entry name" value="RNASE ADAPTER PROTEIN RAPZ"/>
    <property type="match status" value="1"/>
</dbReference>
<evidence type="ECO:0000256" key="1">
    <source>
        <dbReference type="ARBA" id="ARBA00022741"/>
    </source>
</evidence>
<feature type="domain" description="RapZ-like N-terminal" evidence="5">
    <location>
        <begin position="14"/>
        <end position="166"/>
    </location>
</feature>
<evidence type="ECO:0000313" key="8">
    <source>
        <dbReference type="Proteomes" id="UP000306575"/>
    </source>
</evidence>
<feature type="binding site" evidence="4">
    <location>
        <begin position="19"/>
        <end position="26"/>
    </location>
    <ligand>
        <name>ATP</name>
        <dbReference type="ChEBI" id="CHEBI:30616"/>
    </ligand>
</feature>
<evidence type="ECO:0000259" key="5">
    <source>
        <dbReference type="Pfam" id="PF03668"/>
    </source>
</evidence>
<dbReference type="InterPro" id="IPR005337">
    <property type="entry name" value="RapZ-like"/>
</dbReference>
<reference evidence="7 8" key="1">
    <citation type="submission" date="2019-04" db="EMBL/GenBank/DDBJ databases">
        <title>Genome sequence of Pelagicola litoralis CL-ES2.</title>
        <authorList>
            <person name="Cao J."/>
        </authorList>
    </citation>
    <scope>NUCLEOTIDE SEQUENCE [LARGE SCALE GENOMIC DNA]</scope>
    <source>
        <strain evidence="7 8">CL-ES2</strain>
    </source>
</reference>
<dbReference type="InterPro" id="IPR053930">
    <property type="entry name" value="RapZ-like_N"/>
</dbReference>
<dbReference type="RefSeq" id="WP_138016879.1">
    <property type="nucleotide sequence ID" value="NZ_SULI01000018.1"/>
</dbReference>
<dbReference type="Pfam" id="PF22740">
    <property type="entry name" value="PapZ_C"/>
    <property type="match status" value="1"/>
</dbReference>
<dbReference type="GO" id="GO:0005524">
    <property type="term" value="F:ATP binding"/>
    <property type="evidence" value="ECO:0007669"/>
    <property type="project" value="UniProtKB-UniRule"/>
</dbReference>
<accession>A0A4U7MXW0</accession>
<feature type="domain" description="RapZ C-terminal" evidence="6">
    <location>
        <begin position="172"/>
        <end position="290"/>
    </location>
</feature>
<organism evidence="7 8">
    <name type="scientific">Shimia litoralis</name>
    <dbReference type="NCBI Taxonomy" id="420403"/>
    <lineage>
        <taxon>Bacteria</taxon>
        <taxon>Pseudomonadati</taxon>
        <taxon>Pseudomonadota</taxon>
        <taxon>Alphaproteobacteria</taxon>
        <taxon>Rhodobacterales</taxon>
        <taxon>Roseobacteraceae</taxon>
    </lineage>
</organism>
<evidence type="ECO:0000256" key="3">
    <source>
        <dbReference type="ARBA" id="ARBA00023134"/>
    </source>
</evidence>
<dbReference type="NCBIfam" id="NF003828">
    <property type="entry name" value="PRK05416.1"/>
    <property type="match status" value="1"/>
</dbReference>
<dbReference type="PIRSF" id="PIRSF005052">
    <property type="entry name" value="P-loopkin"/>
    <property type="match status" value="1"/>
</dbReference>
<comment type="caution">
    <text evidence="7">The sequence shown here is derived from an EMBL/GenBank/DDBJ whole genome shotgun (WGS) entry which is preliminary data.</text>
</comment>
<evidence type="ECO:0000313" key="7">
    <source>
        <dbReference type="EMBL" id="TKZ18035.1"/>
    </source>
</evidence>
<proteinExistence type="inferred from homology"/>
<evidence type="ECO:0000259" key="6">
    <source>
        <dbReference type="Pfam" id="PF22740"/>
    </source>
</evidence>
<dbReference type="HAMAP" id="MF_00636">
    <property type="entry name" value="RapZ_like"/>
    <property type="match status" value="1"/>
</dbReference>
<keyword evidence="1 4" id="KW-0547">Nucleotide-binding</keyword>
<gene>
    <name evidence="7" type="primary">rapZ</name>
    <name evidence="7" type="ORF">FAP39_13240</name>
</gene>
<keyword evidence="8" id="KW-1185">Reference proteome</keyword>
<dbReference type="PANTHER" id="PTHR30448">
    <property type="entry name" value="RNASE ADAPTER PROTEIN RAPZ"/>
    <property type="match status" value="1"/>
</dbReference>
<feature type="binding site" evidence="4">
    <location>
        <begin position="66"/>
        <end position="69"/>
    </location>
    <ligand>
        <name>GTP</name>
        <dbReference type="ChEBI" id="CHEBI:37565"/>
    </ligand>
</feature>
<dbReference type="Pfam" id="PF03668">
    <property type="entry name" value="RapZ-like_N"/>
    <property type="match status" value="1"/>
</dbReference>
<keyword evidence="3 4" id="KW-0342">GTP-binding</keyword>
<protein>
    <submittedName>
        <fullName evidence="7">RNase adapter RapZ</fullName>
    </submittedName>
</protein>
<dbReference type="OrthoDB" id="9784461at2"/>
<keyword evidence="2 4" id="KW-0067">ATP-binding</keyword>
<dbReference type="AlphaFoldDB" id="A0A4U7MXW0"/>
<dbReference type="EMBL" id="SULI01000018">
    <property type="protein sequence ID" value="TKZ18035.1"/>
    <property type="molecule type" value="Genomic_DNA"/>
</dbReference>
<dbReference type="SUPFAM" id="SSF52540">
    <property type="entry name" value="P-loop containing nucleoside triphosphate hydrolases"/>
    <property type="match status" value="1"/>
</dbReference>
<name>A0A4U7MXW0_9RHOB</name>
<evidence type="ECO:0000256" key="2">
    <source>
        <dbReference type="ARBA" id="ARBA00022840"/>
    </source>
</evidence>
<dbReference type="InterPro" id="IPR053931">
    <property type="entry name" value="RapZ_C"/>
</dbReference>
<dbReference type="InterPro" id="IPR027417">
    <property type="entry name" value="P-loop_NTPase"/>
</dbReference>